<gene>
    <name evidence="1" type="ORF">PG994_003168</name>
</gene>
<proteinExistence type="predicted"/>
<protein>
    <submittedName>
        <fullName evidence="1">Uncharacterized protein</fullName>
    </submittedName>
</protein>
<dbReference type="GeneID" id="92087640"/>
<evidence type="ECO:0000313" key="1">
    <source>
        <dbReference type="EMBL" id="KAK8075896.1"/>
    </source>
</evidence>
<name>A0ABR1VX94_9PEZI</name>
<keyword evidence="2" id="KW-1185">Reference proteome</keyword>
<reference evidence="1 2" key="1">
    <citation type="submission" date="2023-01" db="EMBL/GenBank/DDBJ databases">
        <title>Analysis of 21 Apiospora genomes using comparative genomics revels a genus with tremendous synthesis potential of carbohydrate active enzymes and secondary metabolites.</title>
        <authorList>
            <person name="Sorensen T."/>
        </authorList>
    </citation>
    <scope>NUCLEOTIDE SEQUENCE [LARGE SCALE GENOMIC DNA]</scope>
    <source>
        <strain evidence="1 2">CBS 135458</strain>
    </source>
</reference>
<dbReference type="Proteomes" id="UP001480595">
    <property type="component" value="Unassembled WGS sequence"/>
</dbReference>
<comment type="caution">
    <text evidence="1">The sequence shown here is derived from an EMBL/GenBank/DDBJ whole genome shotgun (WGS) entry which is preliminary data.</text>
</comment>
<organism evidence="1 2">
    <name type="scientific">Apiospora phragmitis</name>
    <dbReference type="NCBI Taxonomy" id="2905665"/>
    <lineage>
        <taxon>Eukaryota</taxon>
        <taxon>Fungi</taxon>
        <taxon>Dikarya</taxon>
        <taxon>Ascomycota</taxon>
        <taxon>Pezizomycotina</taxon>
        <taxon>Sordariomycetes</taxon>
        <taxon>Xylariomycetidae</taxon>
        <taxon>Amphisphaeriales</taxon>
        <taxon>Apiosporaceae</taxon>
        <taxon>Apiospora</taxon>
    </lineage>
</organism>
<evidence type="ECO:0000313" key="2">
    <source>
        <dbReference type="Proteomes" id="UP001480595"/>
    </source>
</evidence>
<sequence>MDYYDEDLSFSDHGNKTVTALQPLPARAANDSLVTAWKAVDRTYSEFVEFLHSTYRTSDSLRMETHGVTGSKEFCVWEWTLRIVADTNDPIRGLLKGKEAVLRGCSLHWWMLLPGKDGSETSDWRIVKEADYACH</sequence>
<dbReference type="EMBL" id="JAQQWL010000004">
    <property type="protein sequence ID" value="KAK8075896.1"/>
    <property type="molecule type" value="Genomic_DNA"/>
</dbReference>
<dbReference type="RefSeq" id="XP_066718855.1">
    <property type="nucleotide sequence ID" value="XM_066854577.1"/>
</dbReference>
<accession>A0ABR1VX94</accession>